<dbReference type="Pfam" id="PF13386">
    <property type="entry name" value="DsbD_2"/>
    <property type="match status" value="1"/>
</dbReference>
<feature type="transmembrane region" description="Helical" evidence="1">
    <location>
        <begin position="116"/>
        <end position="143"/>
    </location>
</feature>
<keyword evidence="1" id="KW-0472">Membrane</keyword>
<protein>
    <recommendedName>
        <fullName evidence="2">HMA domain-containing protein</fullName>
    </recommendedName>
</protein>
<sequence>MIMKHRTYTVKGMYCPACKEIIEETLLESGKVSEAEASMAKGTVSVSYNGDDISARELNALFSNGAYTFSDTPAQKNSVDELLKAAAIALIVTGFVSTLSYSGLHSIPAIDRASSLATLFLFGLLAGLSSCAALVSGVLLSLTSQWMSKYKEDASLLHKMEPHLFFNIGRIATYTLFGALLGLVGETIHLSPAFTSFMIVTISLLMIVPALQMLGITFFNRFSIALPKKARPSKAANRKSTPLQAAGAGVMTILVPCGFTMAAEGAAVLSGSASAGMLIMLFFVLGTTLPLFIIGFSSTKLGSNPRTSRLYMKTAGMLIILFSLYNMNDRFDLTGRFSLAGSSGAGTSESVAVAAVTNQREQSAADGNAALVKTIYTNAEDITPSTFQVKTGQKVRMVVDSRDTGTGCMSTIMIPGLYEKPQSLVKGKPVIMEFTAKKPGSYKITCAMGVPRGVINVQ</sequence>
<dbReference type="GO" id="GO:0046872">
    <property type="term" value="F:metal ion binding"/>
    <property type="evidence" value="ECO:0007669"/>
    <property type="project" value="InterPro"/>
</dbReference>
<feature type="transmembrane region" description="Helical" evidence="1">
    <location>
        <begin position="310"/>
        <end position="327"/>
    </location>
</feature>
<dbReference type="InterPro" id="IPR039447">
    <property type="entry name" value="UreH-like_TM_dom"/>
</dbReference>
<dbReference type="SUPFAM" id="SSF55008">
    <property type="entry name" value="HMA, heavy metal-associated domain"/>
    <property type="match status" value="1"/>
</dbReference>
<proteinExistence type="predicted"/>
<reference evidence="3 4" key="1">
    <citation type="submission" date="2006-07" db="EMBL/GenBank/DDBJ databases">
        <title>Annotation of the draft genome assembly of Chlorobium ferroxidans DSM 13031.</title>
        <authorList>
            <consortium name="US DOE Joint Genome Institute (JGI-ORNL)"/>
            <person name="Larimer F."/>
            <person name="Land M."/>
            <person name="Hauser L."/>
        </authorList>
    </citation>
    <scope>NUCLEOTIDE SEQUENCE [LARGE SCALE GENOMIC DNA]</scope>
    <source>
        <strain evidence="3 4">DSM 13031</strain>
    </source>
</reference>
<keyword evidence="1" id="KW-0812">Transmembrane</keyword>
<organism evidence="3 4">
    <name type="scientific">Chlorobium ferrooxidans DSM 13031</name>
    <dbReference type="NCBI Taxonomy" id="377431"/>
    <lineage>
        <taxon>Bacteria</taxon>
        <taxon>Pseudomonadati</taxon>
        <taxon>Chlorobiota</taxon>
        <taxon>Chlorobiia</taxon>
        <taxon>Chlorobiales</taxon>
        <taxon>Chlorobiaceae</taxon>
        <taxon>Chlorobium/Pelodictyon group</taxon>
        <taxon>Chlorobium</taxon>
    </lineage>
</organism>
<reference evidence="3 4" key="2">
    <citation type="submission" date="2006-07" db="EMBL/GenBank/DDBJ databases">
        <title>Sequencing of the draft genome and assembly of Chlorobium ferroxidans DSM 13031.</title>
        <authorList>
            <consortium name="US DOE Joint Genome Institute (JGI-PGF)"/>
            <person name="Copeland A."/>
            <person name="Lucas S."/>
            <person name="Lapidus A."/>
            <person name="Barry K."/>
            <person name="Glavina del Rio T."/>
            <person name="Dalin E."/>
            <person name="Tice H."/>
            <person name="Bruce D."/>
            <person name="Pitluck S."/>
            <person name="Richardson P."/>
        </authorList>
    </citation>
    <scope>NUCLEOTIDE SEQUENCE [LARGE SCALE GENOMIC DNA]</scope>
    <source>
        <strain evidence="3 4">DSM 13031</strain>
    </source>
</reference>
<evidence type="ECO:0000313" key="4">
    <source>
        <dbReference type="Proteomes" id="UP000004162"/>
    </source>
</evidence>
<dbReference type="PROSITE" id="PS50846">
    <property type="entry name" value="HMA_2"/>
    <property type="match status" value="1"/>
</dbReference>
<dbReference type="InterPro" id="IPR006121">
    <property type="entry name" value="HMA_dom"/>
</dbReference>
<dbReference type="InterPro" id="IPR008972">
    <property type="entry name" value="Cupredoxin"/>
</dbReference>
<feature type="transmembrane region" description="Helical" evidence="1">
    <location>
        <begin position="243"/>
        <end position="263"/>
    </location>
</feature>
<keyword evidence="4" id="KW-1185">Reference proteome</keyword>
<keyword evidence="1" id="KW-1133">Transmembrane helix</keyword>
<feature type="transmembrane region" description="Helical" evidence="1">
    <location>
        <begin position="164"/>
        <end position="185"/>
    </location>
</feature>
<accession>Q0YT75</accession>
<dbReference type="OrthoDB" id="594443at2"/>
<dbReference type="Proteomes" id="UP000004162">
    <property type="component" value="Unassembled WGS sequence"/>
</dbReference>
<feature type="transmembrane region" description="Helical" evidence="1">
    <location>
        <begin position="197"/>
        <end position="222"/>
    </location>
</feature>
<dbReference type="PANTHER" id="PTHR42208">
    <property type="entry name" value="HEAVY METAL TRANSPORTER-RELATED"/>
    <property type="match status" value="1"/>
</dbReference>
<comment type="caution">
    <text evidence="3">The sequence shown here is derived from an EMBL/GenBank/DDBJ whole genome shotgun (WGS) entry which is preliminary data.</text>
</comment>
<evidence type="ECO:0000259" key="2">
    <source>
        <dbReference type="PROSITE" id="PS50846"/>
    </source>
</evidence>
<dbReference type="PANTHER" id="PTHR42208:SF1">
    <property type="entry name" value="HEAVY METAL TRANSPORTER"/>
    <property type="match status" value="1"/>
</dbReference>
<dbReference type="Pfam" id="PF13473">
    <property type="entry name" value="Cupredoxin_1"/>
    <property type="match status" value="1"/>
</dbReference>
<dbReference type="InterPro" id="IPR028096">
    <property type="entry name" value="EfeO_Cupredoxin"/>
</dbReference>
<feature type="transmembrane region" description="Helical" evidence="1">
    <location>
        <begin position="275"/>
        <end position="298"/>
    </location>
</feature>
<dbReference type="Gene3D" id="2.60.40.420">
    <property type="entry name" value="Cupredoxins - blue copper proteins"/>
    <property type="match status" value="1"/>
</dbReference>
<dbReference type="InterPro" id="IPR036163">
    <property type="entry name" value="HMA_dom_sf"/>
</dbReference>
<name>Q0YT75_9CHLB</name>
<dbReference type="Gene3D" id="3.30.70.100">
    <property type="match status" value="1"/>
</dbReference>
<gene>
    <name evidence="3" type="ORF">CferDRAFT_1318</name>
</gene>
<dbReference type="Pfam" id="PF00403">
    <property type="entry name" value="HMA"/>
    <property type="match status" value="1"/>
</dbReference>
<feature type="domain" description="HMA" evidence="2">
    <location>
        <begin position="4"/>
        <end position="70"/>
    </location>
</feature>
<dbReference type="AlphaFoldDB" id="Q0YT75"/>
<evidence type="ECO:0000256" key="1">
    <source>
        <dbReference type="SAM" id="Phobius"/>
    </source>
</evidence>
<feature type="transmembrane region" description="Helical" evidence="1">
    <location>
        <begin position="85"/>
        <end position="104"/>
    </location>
</feature>
<dbReference type="EMBL" id="AASE01000004">
    <property type="protein sequence ID" value="EAT59391.1"/>
    <property type="molecule type" value="Genomic_DNA"/>
</dbReference>
<evidence type="ECO:0000313" key="3">
    <source>
        <dbReference type="EMBL" id="EAT59391.1"/>
    </source>
</evidence>
<dbReference type="SUPFAM" id="SSF49503">
    <property type="entry name" value="Cupredoxins"/>
    <property type="match status" value="1"/>
</dbReference>